<feature type="repeat" description="TPR" evidence="3">
    <location>
        <begin position="437"/>
        <end position="470"/>
    </location>
</feature>
<accession>A0A5S9IIE4</accession>
<keyword evidence="1" id="KW-0677">Repeat</keyword>
<name>A0A5S9IIE4_UABAM</name>
<evidence type="ECO:0000313" key="6">
    <source>
        <dbReference type="Proteomes" id="UP000326354"/>
    </source>
</evidence>
<dbReference type="SMART" id="SM00220">
    <property type="entry name" value="S_TKc"/>
    <property type="match status" value="1"/>
</dbReference>
<proteinExistence type="predicted"/>
<protein>
    <submittedName>
        <fullName evidence="5">GlcNAc transferase</fullName>
    </submittedName>
</protein>
<dbReference type="InterPro" id="IPR050498">
    <property type="entry name" value="Ycf3"/>
</dbReference>
<evidence type="ECO:0000313" key="5">
    <source>
        <dbReference type="EMBL" id="BBM82046.1"/>
    </source>
</evidence>
<dbReference type="Gene3D" id="1.10.510.10">
    <property type="entry name" value="Transferase(Phosphotransferase) domain 1"/>
    <property type="match status" value="1"/>
</dbReference>
<dbReference type="PANTHER" id="PTHR44858">
    <property type="entry name" value="TETRATRICOPEPTIDE REPEAT PROTEIN 6"/>
    <property type="match status" value="1"/>
</dbReference>
<sequence>MDVTTKLLMTQRKLYHIIAALTHKKVLFQDVVDITASLESVFMAAKFKNKFLTINRKKIEIVRFLGSGSLGGVWEIKNELGYPKALKVLYKLREVNTEKFLEKLAILKKISHPNILKMETTGIISRYNLQSLLDEEQIEQNSVEEVPYFTMPYAAINLADYIVTQKENLLERVKLSLHLCSAVRKIHQLKIYNEKMQVESLEHGNLKFSNLLLIAKNNTFSLKVGDLGIEPSLGVDRHHTSQTAMEKQDDFATTQKTLNELLSSLHEQLKSLPSICDQKALDIWTDKLREIEQHMRREKSARSFLHLGIKLYGNSAYQYALKDFDKALSLDNNLYEAHLYKGLTLQEMDKSEEAEKCYHQAISVNDLDPRAHENLGEIYSQRREFDKAIAFFEKAIHLDRDMPFCYASLGSIYKEKELYDKAITVFSKLIALEEDCVPAYIDRGDVYFAVCEYENAQKDYQKAFDLENDNEEIKAKLALANEKLKG</sequence>
<dbReference type="PROSITE" id="PS50011">
    <property type="entry name" value="PROTEIN_KINASE_DOM"/>
    <property type="match status" value="1"/>
</dbReference>
<feature type="domain" description="Protein kinase" evidence="4">
    <location>
        <begin position="59"/>
        <end position="392"/>
    </location>
</feature>
<dbReference type="GO" id="GO:0009279">
    <property type="term" value="C:cell outer membrane"/>
    <property type="evidence" value="ECO:0007669"/>
    <property type="project" value="TreeGrafter"/>
</dbReference>
<keyword evidence="6" id="KW-1185">Reference proteome</keyword>
<dbReference type="InterPro" id="IPR019734">
    <property type="entry name" value="TPR_rpt"/>
</dbReference>
<organism evidence="5 6">
    <name type="scientific">Uabimicrobium amorphum</name>
    <dbReference type="NCBI Taxonomy" id="2596890"/>
    <lineage>
        <taxon>Bacteria</taxon>
        <taxon>Pseudomonadati</taxon>
        <taxon>Planctomycetota</taxon>
        <taxon>Candidatus Uabimicrobiia</taxon>
        <taxon>Candidatus Uabimicrobiales</taxon>
        <taxon>Candidatus Uabimicrobiaceae</taxon>
        <taxon>Candidatus Uabimicrobium</taxon>
    </lineage>
</organism>
<dbReference type="SUPFAM" id="SSF48452">
    <property type="entry name" value="TPR-like"/>
    <property type="match status" value="1"/>
</dbReference>
<dbReference type="EMBL" id="AP019860">
    <property type="protein sequence ID" value="BBM82046.1"/>
    <property type="molecule type" value="Genomic_DNA"/>
</dbReference>
<dbReference type="InterPro" id="IPR000719">
    <property type="entry name" value="Prot_kinase_dom"/>
</dbReference>
<evidence type="ECO:0000256" key="1">
    <source>
        <dbReference type="ARBA" id="ARBA00022737"/>
    </source>
</evidence>
<dbReference type="PANTHER" id="PTHR44858:SF1">
    <property type="entry name" value="UDP-N-ACETYLGLUCOSAMINE--PEPTIDE N-ACETYLGLUCOSAMINYLTRANSFERASE SPINDLY-RELATED"/>
    <property type="match status" value="1"/>
</dbReference>
<dbReference type="Proteomes" id="UP000326354">
    <property type="component" value="Chromosome"/>
</dbReference>
<dbReference type="GO" id="GO:0005524">
    <property type="term" value="F:ATP binding"/>
    <property type="evidence" value="ECO:0007669"/>
    <property type="project" value="InterPro"/>
</dbReference>
<feature type="repeat" description="TPR" evidence="3">
    <location>
        <begin position="301"/>
        <end position="334"/>
    </location>
</feature>
<feature type="repeat" description="TPR" evidence="3">
    <location>
        <begin position="403"/>
        <end position="436"/>
    </location>
</feature>
<dbReference type="AlphaFoldDB" id="A0A5S9IIE4"/>
<dbReference type="GO" id="GO:0046813">
    <property type="term" value="P:receptor-mediated virion attachment to host cell"/>
    <property type="evidence" value="ECO:0007669"/>
    <property type="project" value="TreeGrafter"/>
</dbReference>
<dbReference type="InterPro" id="IPR011990">
    <property type="entry name" value="TPR-like_helical_dom_sf"/>
</dbReference>
<evidence type="ECO:0000256" key="3">
    <source>
        <dbReference type="PROSITE-ProRule" id="PRU00339"/>
    </source>
</evidence>
<gene>
    <name evidence="5" type="ORF">UABAM_00389</name>
</gene>
<dbReference type="GO" id="GO:0004672">
    <property type="term" value="F:protein kinase activity"/>
    <property type="evidence" value="ECO:0007669"/>
    <property type="project" value="InterPro"/>
</dbReference>
<feature type="repeat" description="TPR" evidence="3">
    <location>
        <begin position="369"/>
        <end position="402"/>
    </location>
</feature>
<keyword evidence="2 3" id="KW-0802">TPR repeat</keyword>
<dbReference type="PROSITE" id="PS50005">
    <property type="entry name" value="TPR"/>
    <property type="match status" value="4"/>
</dbReference>
<dbReference type="Pfam" id="PF13181">
    <property type="entry name" value="TPR_8"/>
    <property type="match status" value="2"/>
</dbReference>
<dbReference type="KEGG" id="uam:UABAM_00389"/>
<reference evidence="5 6" key="1">
    <citation type="submission" date="2019-08" db="EMBL/GenBank/DDBJ databases">
        <title>Complete genome sequence of Candidatus Uab amorphum.</title>
        <authorList>
            <person name="Shiratori T."/>
            <person name="Suzuki S."/>
            <person name="Kakizawa Y."/>
            <person name="Ishida K."/>
        </authorList>
    </citation>
    <scope>NUCLEOTIDE SEQUENCE [LARGE SCALE GENOMIC DNA]</scope>
    <source>
        <strain evidence="5 6">SRT547</strain>
    </source>
</reference>
<evidence type="ECO:0000259" key="4">
    <source>
        <dbReference type="PROSITE" id="PS50011"/>
    </source>
</evidence>
<keyword evidence="5" id="KW-0808">Transferase</keyword>
<dbReference type="PROSITE" id="PS50293">
    <property type="entry name" value="TPR_REGION"/>
    <property type="match status" value="1"/>
</dbReference>
<dbReference type="InterPro" id="IPR011009">
    <property type="entry name" value="Kinase-like_dom_sf"/>
</dbReference>
<dbReference type="SMART" id="SM00028">
    <property type="entry name" value="TPR"/>
    <property type="match status" value="5"/>
</dbReference>
<dbReference type="Gene3D" id="1.25.40.10">
    <property type="entry name" value="Tetratricopeptide repeat domain"/>
    <property type="match status" value="2"/>
</dbReference>
<evidence type="ECO:0000256" key="2">
    <source>
        <dbReference type="ARBA" id="ARBA00022803"/>
    </source>
</evidence>
<dbReference type="SUPFAM" id="SSF56112">
    <property type="entry name" value="Protein kinase-like (PK-like)"/>
    <property type="match status" value="1"/>
</dbReference>
<dbReference type="Pfam" id="PF13432">
    <property type="entry name" value="TPR_16"/>
    <property type="match status" value="1"/>
</dbReference>